<dbReference type="GO" id="GO:0000077">
    <property type="term" value="P:DNA damage checkpoint signaling"/>
    <property type="evidence" value="ECO:0007669"/>
    <property type="project" value="TreeGrafter"/>
</dbReference>
<dbReference type="PROSITE" id="PS50172">
    <property type="entry name" value="BRCT"/>
    <property type="match status" value="1"/>
</dbReference>
<dbReference type="PANTHER" id="PTHR15321">
    <property type="entry name" value="TUMOR SUPPRESSOR P53-BINDING PROTEIN 1"/>
    <property type="match status" value="1"/>
</dbReference>
<reference evidence="2 3" key="1">
    <citation type="journal article" date="2014" name="PLoS Genet.">
        <title>Analysis of the Phlebiopsis gigantea genome, transcriptome and secretome provides insight into its pioneer colonization strategies of wood.</title>
        <authorList>
            <person name="Hori C."/>
            <person name="Ishida T."/>
            <person name="Igarashi K."/>
            <person name="Samejima M."/>
            <person name="Suzuki H."/>
            <person name="Master E."/>
            <person name="Ferreira P."/>
            <person name="Ruiz-Duenas F.J."/>
            <person name="Held B."/>
            <person name="Canessa P."/>
            <person name="Larrondo L.F."/>
            <person name="Schmoll M."/>
            <person name="Druzhinina I.S."/>
            <person name="Kubicek C.P."/>
            <person name="Gaskell J.A."/>
            <person name="Kersten P."/>
            <person name="St John F."/>
            <person name="Glasner J."/>
            <person name="Sabat G."/>
            <person name="Splinter BonDurant S."/>
            <person name="Syed K."/>
            <person name="Yadav J."/>
            <person name="Mgbeahuruike A.C."/>
            <person name="Kovalchuk A."/>
            <person name="Asiegbu F.O."/>
            <person name="Lackner G."/>
            <person name="Hoffmeister D."/>
            <person name="Rencoret J."/>
            <person name="Gutierrez A."/>
            <person name="Sun H."/>
            <person name="Lindquist E."/>
            <person name="Barry K."/>
            <person name="Riley R."/>
            <person name="Grigoriev I.V."/>
            <person name="Henrissat B."/>
            <person name="Kues U."/>
            <person name="Berka R.M."/>
            <person name="Martinez A.T."/>
            <person name="Covert S.F."/>
            <person name="Blanchette R.A."/>
            <person name="Cullen D."/>
        </authorList>
    </citation>
    <scope>NUCLEOTIDE SEQUENCE [LARGE SCALE GENOMIC DNA]</scope>
    <source>
        <strain evidence="2 3">11061_1 CR5-6</strain>
    </source>
</reference>
<name>A0A0C3PPB0_PHLG1</name>
<dbReference type="GO" id="GO:0042393">
    <property type="term" value="F:histone binding"/>
    <property type="evidence" value="ECO:0007669"/>
    <property type="project" value="TreeGrafter"/>
</dbReference>
<dbReference type="EMBL" id="KN840475">
    <property type="protein sequence ID" value="KIP08753.1"/>
    <property type="molecule type" value="Genomic_DNA"/>
</dbReference>
<dbReference type="GO" id="GO:0005634">
    <property type="term" value="C:nucleus"/>
    <property type="evidence" value="ECO:0007669"/>
    <property type="project" value="TreeGrafter"/>
</dbReference>
<dbReference type="STRING" id="745531.A0A0C3PPB0"/>
<organism evidence="2 3">
    <name type="scientific">Phlebiopsis gigantea (strain 11061_1 CR5-6)</name>
    <name type="common">White-rot fungus</name>
    <name type="synonym">Peniophora gigantea</name>
    <dbReference type="NCBI Taxonomy" id="745531"/>
    <lineage>
        <taxon>Eukaryota</taxon>
        <taxon>Fungi</taxon>
        <taxon>Dikarya</taxon>
        <taxon>Basidiomycota</taxon>
        <taxon>Agaricomycotina</taxon>
        <taxon>Agaricomycetes</taxon>
        <taxon>Polyporales</taxon>
        <taxon>Phanerochaetaceae</taxon>
        <taxon>Phlebiopsis</taxon>
    </lineage>
</organism>
<dbReference type="Proteomes" id="UP000053257">
    <property type="component" value="Unassembled WGS sequence"/>
</dbReference>
<accession>A0A0C3PPB0</accession>
<keyword evidence="3" id="KW-1185">Reference proteome</keyword>
<dbReference type="GO" id="GO:0045944">
    <property type="term" value="P:positive regulation of transcription by RNA polymerase II"/>
    <property type="evidence" value="ECO:0007669"/>
    <property type="project" value="TreeGrafter"/>
</dbReference>
<dbReference type="OrthoDB" id="129353at2759"/>
<dbReference type="PANTHER" id="PTHR15321:SF3">
    <property type="entry name" value="TP53-BINDING PROTEIN 1"/>
    <property type="match status" value="1"/>
</dbReference>
<gene>
    <name evidence="2" type="ORF">PHLGIDRAFT_68804</name>
</gene>
<evidence type="ECO:0000313" key="2">
    <source>
        <dbReference type="EMBL" id="KIP08753.1"/>
    </source>
</evidence>
<dbReference type="CDD" id="cd17724">
    <property type="entry name" value="BRCT_p53bp1_rpt2"/>
    <property type="match status" value="1"/>
</dbReference>
<dbReference type="InterPro" id="IPR001357">
    <property type="entry name" value="BRCT_dom"/>
</dbReference>
<feature type="domain" description="BRCT" evidence="1">
    <location>
        <begin position="110"/>
        <end position="210"/>
    </location>
</feature>
<proteinExistence type="predicted"/>
<dbReference type="AlphaFoldDB" id="A0A0C3PPB0"/>
<evidence type="ECO:0000259" key="1">
    <source>
        <dbReference type="PROSITE" id="PS50172"/>
    </source>
</evidence>
<protein>
    <recommendedName>
        <fullName evidence="1">BRCT domain-containing protein</fullName>
    </recommendedName>
</protein>
<sequence length="210" mass="23682">MDGTLSLQNKRWVLTKNEITLLRKELDRVFLLADDANHKPKFLIALALGVPCVKLDWLWDSATDMSEREWLSYLLHAGTSEILGARFTQMVDADWGDSPEHIRDVANNTVPSKLFANKNILCISPDFVQAKANKRATRMIPRIILCMGAERVEAVGTFASASSSLQHYDYIVFRESEEAKKAAKARDLGSCVPFCWVKECLITGRLLPRN</sequence>
<evidence type="ECO:0000313" key="3">
    <source>
        <dbReference type="Proteomes" id="UP000053257"/>
    </source>
</evidence>
<dbReference type="SUPFAM" id="SSF52113">
    <property type="entry name" value="BRCT domain"/>
    <property type="match status" value="1"/>
</dbReference>
<dbReference type="InterPro" id="IPR047250">
    <property type="entry name" value="BRCT_p53bp1-like_rpt2"/>
</dbReference>
<dbReference type="HOGENOM" id="CLU_1462142_0_0_1"/>
<dbReference type="InterPro" id="IPR047252">
    <property type="entry name" value="TP53BP1-like"/>
</dbReference>
<dbReference type="InterPro" id="IPR036420">
    <property type="entry name" value="BRCT_dom_sf"/>
</dbReference>
<dbReference type="Gene3D" id="3.40.50.10190">
    <property type="entry name" value="BRCT domain"/>
    <property type="match status" value="2"/>
</dbReference>